<evidence type="ECO:0000256" key="2">
    <source>
        <dbReference type="ARBA" id="ARBA00009199"/>
    </source>
</evidence>
<comment type="similarity">
    <text evidence="2">Belongs to the amidase family.</text>
</comment>
<dbReference type="EMBL" id="JAHBOM010000034">
    <property type="protein sequence ID" value="MBU8827042.1"/>
    <property type="molecule type" value="Genomic_DNA"/>
</dbReference>
<name>A0ABS6HWI6_MYCGD</name>
<dbReference type="PANTHER" id="PTHR11895">
    <property type="entry name" value="TRANSAMIDASE"/>
    <property type="match status" value="1"/>
</dbReference>
<dbReference type="InterPro" id="IPR023631">
    <property type="entry name" value="Amidase_dom"/>
</dbReference>
<comment type="caution">
    <text evidence="5">The sequence shown here is derived from an EMBL/GenBank/DDBJ whole genome shotgun (WGS) entry which is preliminary data.</text>
</comment>
<dbReference type="RefSeq" id="WP_073678073.1">
    <property type="nucleotide sequence ID" value="NZ_JAHBOJ010000024.1"/>
</dbReference>
<organism evidence="5 6">
    <name type="scientific">Mycolicibacterium goodii</name>
    <name type="common">Mycobacterium goodii</name>
    <dbReference type="NCBI Taxonomy" id="134601"/>
    <lineage>
        <taxon>Bacteria</taxon>
        <taxon>Bacillati</taxon>
        <taxon>Actinomycetota</taxon>
        <taxon>Actinomycetes</taxon>
        <taxon>Mycobacteriales</taxon>
        <taxon>Mycobacteriaceae</taxon>
        <taxon>Mycolicibacterium</taxon>
    </lineage>
</organism>
<dbReference type="InterPro" id="IPR000120">
    <property type="entry name" value="Amidase"/>
</dbReference>
<dbReference type="PANTHER" id="PTHR11895:SF7">
    <property type="entry name" value="GLUTAMYL-TRNA(GLN) AMIDOTRANSFERASE SUBUNIT A, MITOCHONDRIAL"/>
    <property type="match status" value="1"/>
</dbReference>
<dbReference type="Gene3D" id="3.90.1300.10">
    <property type="entry name" value="Amidase signature (AS) domain"/>
    <property type="match status" value="1"/>
</dbReference>
<reference evidence="5 6" key="1">
    <citation type="submission" date="2021-05" db="EMBL/GenBank/DDBJ databases">
        <title>Draft Genome Sequences of Clinical Respiratory Isolates of Mycobacterium goodii Recovered in Ireland.</title>
        <authorList>
            <person name="Flanagan P.R."/>
            <person name="Mok S."/>
            <person name="Roycroft E."/>
            <person name="Rogers T.R."/>
            <person name="Fitzgibbon M."/>
        </authorList>
    </citation>
    <scope>NUCLEOTIDE SEQUENCE [LARGE SCALE GENOMIC DNA]</scope>
    <source>
        <strain evidence="5 6">14IE55</strain>
    </source>
</reference>
<evidence type="ECO:0000256" key="3">
    <source>
        <dbReference type="ARBA" id="ARBA00012922"/>
    </source>
</evidence>
<keyword evidence="6" id="KW-1185">Reference proteome</keyword>
<dbReference type="SUPFAM" id="SSF75304">
    <property type="entry name" value="Amidase signature (AS) enzymes"/>
    <property type="match status" value="1"/>
</dbReference>
<gene>
    <name evidence="5" type="ORF">KL859_29735</name>
</gene>
<dbReference type="EC" id="3.5.1.4" evidence="3"/>
<evidence type="ECO:0000313" key="6">
    <source>
        <dbReference type="Proteomes" id="UP000696413"/>
    </source>
</evidence>
<dbReference type="Pfam" id="PF01425">
    <property type="entry name" value="Amidase"/>
    <property type="match status" value="1"/>
</dbReference>
<protein>
    <recommendedName>
        <fullName evidence="3">amidase</fullName>
        <ecNumber evidence="3">3.5.1.4</ecNumber>
    </recommendedName>
</protein>
<evidence type="ECO:0000256" key="1">
    <source>
        <dbReference type="ARBA" id="ARBA00001311"/>
    </source>
</evidence>
<proteinExistence type="inferred from homology"/>
<sequence length="128" mass="13789">MIPERPSTCQRLTAGGRISRQAYDEALRRRVQIADDLLRLFDHHDVLICPTTPITAPKRGQTTADVGERTIEVGQALVAYTAPWSVTGAPALAVPVSCDPHGLPTSIQILGRPGDEIGVLNTGLVIER</sequence>
<accession>A0ABS6HWI6</accession>
<dbReference type="InterPro" id="IPR036928">
    <property type="entry name" value="AS_sf"/>
</dbReference>
<comment type="catalytic activity">
    <reaction evidence="1">
        <text>a monocarboxylic acid amide + H2O = a monocarboxylate + NH4(+)</text>
        <dbReference type="Rhea" id="RHEA:12020"/>
        <dbReference type="ChEBI" id="CHEBI:15377"/>
        <dbReference type="ChEBI" id="CHEBI:28938"/>
        <dbReference type="ChEBI" id="CHEBI:35757"/>
        <dbReference type="ChEBI" id="CHEBI:83628"/>
        <dbReference type="EC" id="3.5.1.4"/>
    </reaction>
</comment>
<evidence type="ECO:0000313" key="5">
    <source>
        <dbReference type="EMBL" id="MBU8827042.1"/>
    </source>
</evidence>
<dbReference type="Proteomes" id="UP000696413">
    <property type="component" value="Unassembled WGS sequence"/>
</dbReference>
<evidence type="ECO:0000259" key="4">
    <source>
        <dbReference type="Pfam" id="PF01425"/>
    </source>
</evidence>
<feature type="domain" description="Amidase" evidence="4">
    <location>
        <begin position="19"/>
        <end position="119"/>
    </location>
</feature>